<accession>A0A380TAB1</accession>
<gene>
    <name evidence="2" type="ORF">DF3PB_1400013</name>
</gene>
<dbReference type="EMBL" id="UIDG01000047">
    <property type="protein sequence ID" value="SUS04712.1"/>
    <property type="molecule type" value="Genomic_DNA"/>
</dbReference>
<dbReference type="Pfam" id="PF04366">
    <property type="entry name" value="Ysc84"/>
    <property type="match status" value="1"/>
</dbReference>
<dbReference type="InterPro" id="IPR007461">
    <property type="entry name" value="Ysc84_actin-binding"/>
</dbReference>
<dbReference type="PANTHER" id="PTHR15629">
    <property type="entry name" value="SH3YL1 PROTEIN"/>
    <property type="match status" value="1"/>
</dbReference>
<dbReference type="AlphaFoldDB" id="A0A380TAB1"/>
<name>A0A380TAB1_9ZZZZ</name>
<organism evidence="2">
    <name type="scientific">metagenome</name>
    <dbReference type="NCBI Taxonomy" id="256318"/>
    <lineage>
        <taxon>unclassified sequences</taxon>
        <taxon>metagenomes</taxon>
    </lineage>
</organism>
<proteinExistence type="predicted"/>
<dbReference type="PANTHER" id="PTHR15629:SF2">
    <property type="entry name" value="SH3 DOMAIN-CONTAINING YSC84-LIKE PROTEIN 1"/>
    <property type="match status" value="1"/>
</dbReference>
<dbReference type="GO" id="GO:0035091">
    <property type="term" value="F:phosphatidylinositol binding"/>
    <property type="evidence" value="ECO:0007669"/>
    <property type="project" value="TreeGrafter"/>
</dbReference>
<feature type="domain" description="Ysc84 actin-binding" evidence="1">
    <location>
        <begin position="150"/>
        <end position="271"/>
    </location>
</feature>
<dbReference type="CDD" id="cd11524">
    <property type="entry name" value="SYLF"/>
    <property type="match status" value="1"/>
</dbReference>
<evidence type="ECO:0000313" key="2">
    <source>
        <dbReference type="EMBL" id="SUS04712.1"/>
    </source>
</evidence>
<reference evidence="2" key="1">
    <citation type="submission" date="2018-07" db="EMBL/GenBank/DDBJ databases">
        <authorList>
            <person name="Quirk P.G."/>
            <person name="Krulwich T.A."/>
        </authorList>
    </citation>
    <scope>NUCLEOTIDE SEQUENCE</scope>
</reference>
<protein>
    <recommendedName>
        <fullName evidence="1">Ysc84 actin-binding domain-containing protein</fullName>
    </recommendedName>
</protein>
<dbReference type="InterPro" id="IPR051702">
    <property type="entry name" value="SH3_domain_YSC84-like"/>
</dbReference>
<evidence type="ECO:0000259" key="1">
    <source>
        <dbReference type="Pfam" id="PF04366"/>
    </source>
</evidence>
<sequence length="272" mass="29065">MFPRPGRLDAAPLETCGLERRAVCSHTPRLRPNIRPVLPWRVLALSRRSFLIFLLVATLAMNGCTTSVPPHTEAEAIVERAGTTIDILKRREAEPGPTFRSNLRNARGILIFPDVFKAAVGIGGQGGSGILLVRDSRGRWSYPAFYTLGGGSVGFQLGATSAQLVFILRSEGAVRAVIRDQFALGGDVQWTAGSLGSGYTAATTTSVGADIVGFAIAEGLFAGFALQGGSVGRRNDLNTAYYARKVTPAEIVLENRVFNLHADPLRQALASE</sequence>